<protein>
    <recommendedName>
        <fullName evidence="4">Secreted protein</fullName>
    </recommendedName>
</protein>
<dbReference type="EMBL" id="JAEAOA010001560">
    <property type="protein sequence ID" value="KAK3583545.1"/>
    <property type="molecule type" value="Genomic_DNA"/>
</dbReference>
<reference evidence="2" key="2">
    <citation type="journal article" date="2021" name="Genome Biol. Evol.">
        <title>Developing a high-quality reference genome for a parasitic bivalve with doubly uniparental inheritance (Bivalvia: Unionida).</title>
        <authorList>
            <person name="Smith C.H."/>
        </authorList>
    </citation>
    <scope>NUCLEOTIDE SEQUENCE</scope>
    <source>
        <strain evidence="2">CHS0354</strain>
        <tissue evidence="2">Mantle</tissue>
    </source>
</reference>
<organism evidence="2 3">
    <name type="scientific">Potamilus streckersoni</name>
    <dbReference type="NCBI Taxonomy" id="2493646"/>
    <lineage>
        <taxon>Eukaryota</taxon>
        <taxon>Metazoa</taxon>
        <taxon>Spiralia</taxon>
        <taxon>Lophotrochozoa</taxon>
        <taxon>Mollusca</taxon>
        <taxon>Bivalvia</taxon>
        <taxon>Autobranchia</taxon>
        <taxon>Heteroconchia</taxon>
        <taxon>Palaeoheterodonta</taxon>
        <taxon>Unionida</taxon>
        <taxon>Unionoidea</taxon>
        <taxon>Unionidae</taxon>
        <taxon>Ambleminae</taxon>
        <taxon>Lampsilini</taxon>
        <taxon>Potamilus</taxon>
    </lineage>
</organism>
<evidence type="ECO:0000313" key="2">
    <source>
        <dbReference type="EMBL" id="KAK3583545.1"/>
    </source>
</evidence>
<evidence type="ECO:0000313" key="3">
    <source>
        <dbReference type="Proteomes" id="UP001195483"/>
    </source>
</evidence>
<reference evidence="2" key="1">
    <citation type="journal article" date="2021" name="Genome Biol. Evol.">
        <title>A High-Quality Reference Genome for a Parasitic Bivalve with Doubly Uniparental Inheritance (Bivalvia: Unionida).</title>
        <authorList>
            <person name="Smith C.H."/>
        </authorList>
    </citation>
    <scope>NUCLEOTIDE SEQUENCE</scope>
    <source>
        <strain evidence="2">CHS0354</strain>
    </source>
</reference>
<sequence>MPVVYIFFLPFLSISHILVTRKFSPVPACPPIYTYWPFLMRQNASFCFKLNMVVGQITFCSKQCFSFKIHQTIIQCFKQNIHVKLNYMQLSH</sequence>
<keyword evidence="1" id="KW-0732">Signal</keyword>
<dbReference type="AlphaFoldDB" id="A0AAE0VNU9"/>
<accession>A0AAE0VNU9</accession>
<reference evidence="2" key="3">
    <citation type="submission" date="2023-05" db="EMBL/GenBank/DDBJ databases">
        <authorList>
            <person name="Smith C.H."/>
        </authorList>
    </citation>
    <scope>NUCLEOTIDE SEQUENCE</scope>
    <source>
        <strain evidence="2">CHS0354</strain>
        <tissue evidence="2">Mantle</tissue>
    </source>
</reference>
<evidence type="ECO:0008006" key="4">
    <source>
        <dbReference type="Google" id="ProtNLM"/>
    </source>
</evidence>
<gene>
    <name evidence="2" type="ORF">CHS0354_026130</name>
</gene>
<feature type="signal peptide" evidence="1">
    <location>
        <begin position="1"/>
        <end position="17"/>
    </location>
</feature>
<comment type="caution">
    <text evidence="2">The sequence shown here is derived from an EMBL/GenBank/DDBJ whole genome shotgun (WGS) entry which is preliminary data.</text>
</comment>
<dbReference type="Proteomes" id="UP001195483">
    <property type="component" value="Unassembled WGS sequence"/>
</dbReference>
<name>A0AAE0VNU9_9BIVA</name>
<feature type="chain" id="PRO_5042234141" description="Secreted protein" evidence="1">
    <location>
        <begin position="18"/>
        <end position="92"/>
    </location>
</feature>
<proteinExistence type="predicted"/>
<evidence type="ECO:0000256" key="1">
    <source>
        <dbReference type="SAM" id="SignalP"/>
    </source>
</evidence>
<keyword evidence="3" id="KW-1185">Reference proteome</keyword>